<feature type="compositionally biased region" description="Basic and acidic residues" evidence="10">
    <location>
        <begin position="792"/>
        <end position="804"/>
    </location>
</feature>
<name>A0ABP8TQ20_9ACTN</name>
<gene>
    <name evidence="14" type="ORF">GCM10023195_45260</name>
</gene>
<reference evidence="15" key="1">
    <citation type="journal article" date="2019" name="Int. J. Syst. Evol. Microbiol.">
        <title>The Global Catalogue of Microorganisms (GCM) 10K type strain sequencing project: providing services to taxonomists for standard genome sequencing and annotation.</title>
        <authorList>
            <consortium name="The Broad Institute Genomics Platform"/>
            <consortium name="The Broad Institute Genome Sequencing Center for Infectious Disease"/>
            <person name="Wu L."/>
            <person name="Ma J."/>
        </authorList>
    </citation>
    <scope>NUCLEOTIDE SEQUENCE [LARGE SCALE GENOMIC DNA]</scope>
    <source>
        <strain evidence="15">JCM 17938</strain>
    </source>
</reference>
<dbReference type="PROSITE" id="PS50906">
    <property type="entry name" value="NIT"/>
    <property type="match status" value="1"/>
</dbReference>
<feature type="region of interest" description="Disordered" evidence="10">
    <location>
        <begin position="648"/>
        <end position="815"/>
    </location>
</feature>
<dbReference type="EMBL" id="BAABHJ010000015">
    <property type="protein sequence ID" value="GAA4610751.1"/>
    <property type="molecule type" value="Genomic_DNA"/>
</dbReference>
<evidence type="ECO:0000256" key="6">
    <source>
        <dbReference type="ARBA" id="ARBA00022692"/>
    </source>
</evidence>
<dbReference type="PROSITE" id="PS50885">
    <property type="entry name" value="HAMP"/>
    <property type="match status" value="1"/>
</dbReference>
<dbReference type="SMART" id="SM00304">
    <property type="entry name" value="HAMP"/>
    <property type="match status" value="1"/>
</dbReference>
<accession>A0ABP8TQ20</accession>
<evidence type="ECO:0000256" key="1">
    <source>
        <dbReference type="ARBA" id="ARBA00000085"/>
    </source>
</evidence>
<evidence type="ECO:0000256" key="8">
    <source>
        <dbReference type="ARBA" id="ARBA00022989"/>
    </source>
</evidence>
<dbReference type="Gene3D" id="3.30.565.10">
    <property type="entry name" value="Histidine kinase-like ATPase, C-terminal domain"/>
    <property type="match status" value="1"/>
</dbReference>
<evidence type="ECO:0000256" key="7">
    <source>
        <dbReference type="ARBA" id="ARBA00022777"/>
    </source>
</evidence>
<dbReference type="InterPro" id="IPR036890">
    <property type="entry name" value="HATPase_C_sf"/>
</dbReference>
<keyword evidence="7" id="KW-0418">Kinase</keyword>
<keyword evidence="9" id="KW-0902">Two-component regulatory system</keyword>
<evidence type="ECO:0000313" key="14">
    <source>
        <dbReference type="EMBL" id="GAA4610751.1"/>
    </source>
</evidence>
<evidence type="ECO:0000256" key="10">
    <source>
        <dbReference type="SAM" id="MobiDB-lite"/>
    </source>
</evidence>
<feature type="domain" description="NIT" evidence="13">
    <location>
        <begin position="33"/>
        <end position="284"/>
    </location>
</feature>
<evidence type="ECO:0000259" key="12">
    <source>
        <dbReference type="PROSITE" id="PS50885"/>
    </source>
</evidence>
<keyword evidence="15" id="KW-1185">Reference proteome</keyword>
<dbReference type="InterPro" id="IPR005467">
    <property type="entry name" value="His_kinase_dom"/>
</dbReference>
<dbReference type="PROSITE" id="PS50109">
    <property type="entry name" value="HIS_KIN"/>
    <property type="match status" value="1"/>
</dbReference>
<evidence type="ECO:0000256" key="3">
    <source>
        <dbReference type="ARBA" id="ARBA00012438"/>
    </source>
</evidence>
<feature type="compositionally biased region" description="Basic residues" evidence="10">
    <location>
        <begin position="683"/>
        <end position="694"/>
    </location>
</feature>
<evidence type="ECO:0000256" key="5">
    <source>
        <dbReference type="ARBA" id="ARBA00022679"/>
    </source>
</evidence>
<feature type="compositionally biased region" description="Basic and acidic residues" evidence="10">
    <location>
        <begin position="714"/>
        <end position="726"/>
    </location>
</feature>
<evidence type="ECO:0000259" key="11">
    <source>
        <dbReference type="PROSITE" id="PS50109"/>
    </source>
</evidence>
<dbReference type="PANTHER" id="PTHR45436">
    <property type="entry name" value="SENSOR HISTIDINE KINASE YKOH"/>
    <property type="match status" value="1"/>
</dbReference>
<organism evidence="14 15">
    <name type="scientific">Actinoallomurus liliacearum</name>
    <dbReference type="NCBI Taxonomy" id="1080073"/>
    <lineage>
        <taxon>Bacteria</taxon>
        <taxon>Bacillati</taxon>
        <taxon>Actinomycetota</taxon>
        <taxon>Actinomycetes</taxon>
        <taxon>Streptosporangiales</taxon>
        <taxon>Thermomonosporaceae</taxon>
        <taxon>Actinoallomurus</taxon>
    </lineage>
</organism>
<dbReference type="EC" id="2.7.13.3" evidence="3"/>
<dbReference type="CDD" id="cd06225">
    <property type="entry name" value="HAMP"/>
    <property type="match status" value="1"/>
</dbReference>
<evidence type="ECO:0000256" key="2">
    <source>
        <dbReference type="ARBA" id="ARBA00004370"/>
    </source>
</evidence>
<dbReference type="Proteomes" id="UP001500212">
    <property type="component" value="Unassembled WGS sequence"/>
</dbReference>
<dbReference type="SMART" id="SM00387">
    <property type="entry name" value="HATPase_c"/>
    <property type="match status" value="1"/>
</dbReference>
<dbReference type="Pfam" id="PF00672">
    <property type="entry name" value="HAMP"/>
    <property type="match status" value="1"/>
</dbReference>
<dbReference type="SUPFAM" id="SSF55874">
    <property type="entry name" value="ATPase domain of HSP90 chaperone/DNA topoisomerase II/histidine kinase"/>
    <property type="match status" value="1"/>
</dbReference>
<keyword evidence="8" id="KW-1133">Transmembrane helix</keyword>
<dbReference type="InterPro" id="IPR003594">
    <property type="entry name" value="HATPase_dom"/>
</dbReference>
<evidence type="ECO:0000256" key="9">
    <source>
        <dbReference type="ARBA" id="ARBA00023012"/>
    </source>
</evidence>
<keyword evidence="6" id="KW-0812">Transmembrane</keyword>
<feature type="compositionally biased region" description="Basic and acidic residues" evidence="10">
    <location>
        <begin position="764"/>
        <end position="779"/>
    </location>
</feature>
<feature type="compositionally biased region" description="Basic and acidic residues" evidence="10">
    <location>
        <begin position="673"/>
        <end position="682"/>
    </location>
</feature>
<dbReference type="InterPro" id="IPR013587">
    <property type="entry name" value="Nitrate/nitrite_sensing"/>
</dbReference>
<comment type="caution">
    <text evidence="14">The sequence shown here is derived from an EMBL/GenBank/DDBJ whole genome shotgun (WGS) entry which is preliminary data.</text>
</comment>
<evidence type="ECO:0000313" key="15">
    <source>
        <dbReference type="Proteomes" id="UP001500212"/>
    </source>
</evidence>
<comment type="catalytic activity">
    <reaction evidence="1">
        <text>ATP + protein L-histidine = ADP + protein N-phospho-L-histidine.</text>
        <dbReference type="EC" id="2.7.13.3"/>
    </reaction>
</comment>
<dbReference type="PANTHER" id="PTHR45436:SF5">
    <property type="entry name" value="SENSOR HISTIDINE KINASE TRCS"/>
    <property type="match status" value="1"/>
</dbReference>
<dbReference type="InterPro" id="IPR010910">
    <property type="entry name" value="Nitrate/nitrite_sensing_bac"/>
</dbReference>
<dbReference type="Gene3D" id="6.10.340.10">
    <property type="match status" value="1"/>
</dbReference>
<proteinExistence type="predicted"/>
<keyword evidence="4" id="KW-0597">Phosphoprotein</keyword>
<dbReference type="InterPro" id="IPR003660">
    <property type="entry name" value="HAMP_dom"/>
</dbReference>
<dbReference type="Pfam" id="PF02518">
    <property type="entry name" value="HATPase_c"/>
    <property type="match status" value="1"/>
</dbReference>
<feature type="domain" description="Histidine kinase" evidence="11">
    <location>
        <begin position="502"/>
        <end position="607"/>
    </location>
</feature>
<protein>
    <recommendedName>
        <fullName evidence="3">histidine kinase</fullName>
        <ecNumber evidence="3">2.7.13.3</ecNumber>
    </recommendedName>
</protein>
<evidence type="ECO:0000259" key="13">
    <source>
        <dbReference type="PROSITE" id="PS50906"/>
    </source>
</evidence>
<comment type="subcellular location">
    <subcellularLocation>
        <location evidence="2">Membrane</location>
    </subcellularLocation>
</comment>
<dbReference type="Pfam" id="PF08376">
    <property type="entry name" value="NIT"/>
    <property type="match status" value="1"/>
</dbReference>
<sequence length="815" mass="88046">MSLAALWAFAAWVTLRDGLNLLGVNTIDQKISRPGVTLVTALQQERRLSMVYLGRPGAAQRQALDAQRPRTDVAARRFRSLAAGGDVSRVASSVLKARIKDSFAKLDDLGMSRQSIDTRLVQRDRATVAFDDIIDAAFRIYRAAGALSDQGVAADSRTLVSMTWAKEVLSREDALLAGSLAAGRFTGTEHAQYAELVGAQRLLHEQAAAELPAADRARYDRLTKNAEFVRFRQMEDRLVEKGRTGARPPVSAAQWQTTVQPIMAQLEKLTLDAGNELVDRAEPVAIGVMVRLALAGGLGLIAVIASVVVSITTTRALLRQLEKLRNAALELADQRLPGVVERLGHGENVDVAAEAPPLVFGNDEIGQVGHAFNTVQETAIRTAVEQAELRRGFRDILLSLARRSQALVHRQLTLLDEMERRNDDPKDLEELFRVDHLATRMRRNAENLIVLSGSTPARGWRRPVPMIDVVRSAVAEVEDYTRVTVASTIGDVSLAGRSVGDIVHLLAELIENALSYSPPYTQVEISGRKVAKGYVIEIEDHGLGMTDELLASLNDRISDPPEFNLSSSVHLGLYVVGRLAERYDVRVSLKHSSYGGTTAVALIPRELISETAPDDAAPKKSTRVLAESRPVAIGAAAPAATATAMATAVSPVLSSDESHDADDESSTGPGDEPQERTPDGFPRRRRKSPSRRPTGRSTGRTVAPVTALAPLPRDSPETVPEERNDEPTPAADASTTPSGLPIRVPQANIAAPLRTDGPTVVAGNEDRNVGDGRSPEKLRRSISGLQAGTRRGRAEATRFQRGADPEDDPTADEEA</sequence>
<evidence type="ECO:0000256" key="4">
    <source>
        <dbReference type="ARBA" id="ARBA00022553"/>
    </source>
</evidence>
<keyword evidence="5" id="KW-0808">Transferase</keyword>
<keyword evidence="8" id="KW-0472">Membrane</keyword>
<feature type="domain" description="HAMP" evidence="12">
    <location>
        <begin position="315"/>
        <end position="384"/>
    </location>
</feature>
<feature type="compositionally biased region" description="Acidic residues" evidence="10">
    <location>
        <begin position="805"/>
        <end position="815"/>
    </location>
</feature>
<dbReference type="InterPro" id="IPR050428">
    <property type="entry name" value="TCS_sensor_his_kinase"/>
</dbReference>